<feature type="compositionally biased region" description="Basic residues" evidence="9">
    <location>
        <begin position="58"/>
        <end position="67"/>
    </location>
</feature>
<dbReference type="Proteomes" id="UP000054408">
    <property type="component" value="Unassembled WGS sequence"/>
</dbReference>
<dbReference type="PROSITE" id="PS50114">
    <property type="entry name" value="GATA_ZN_FINGER_2"/>
    <property type="match status" value="1"/>
</dbReference>
<keyword evidence="5" id="KW-0238">DNA-binding</keyword>
<evidence type="ECO:0000256" key="8">
    <source>
        <dbReference type="PROSITE-ProRule" id="PRU00094"/>
    </source>
</evidence>
<evidence type="ECO:0000313" key="11">
    <source>
        <dbReference type="EMBL" id="KNC48407.1"/>
    </source>
</evidence>
<comment type="similarity">
    <text evidence="7">Belongs to the type IV zinc-finger family. Class B subfamily.</text>
</comment>
<proteinExistence type="inferred from homology"/>
<evidence type="ECO:0000256" key="3">
    <source>
        <dbReference type="ARBA" id="ARBA00022833"/>
    </source>
</evidence>
<sequence>MDQHAPCIHCGKSDTPLWRRGPDGEQSLCNSCGVHYMRHKTLENKSASPSSGGSASHSGRKGPKSRVGKAGSTRTSTASTKNRKRKIDDLGEIIVSKRRSARAKAGDDDDVSTSKSKTPKGKKGKKVRKLAVLDDDEVIEYDAFAFLQDFLSLLTDGENEEVAEAFLSHLDYMDVADLVRTGEGLQVMSNAIVDQLAARASAQQ</sequence>
<gene>
    <name evidence="11" type="ORF">AMSG_04856</name>
</gene>
<evidence type="ECO:0000256" key="1">
    <source>
        <dbReference type="ARBA" id="ARBA00022723"/>
    </source>
</evidence>
<evidence type="ECO:0000313" key="12">
    <source>
        <dbReference type="Proteomes" id="UP000054408"/>
    </source>
</evidence>
<dbReference type="PANTHER" id="PTHR46813">
    <property type="entry name" value="GATA TRANSCRIPTION FACTOR 18"/>
    <property type="match status" value="1"/>
</dbReference>
<dbReference type="OrthoDB" id="515401at2759"/>
<feature type="domain" description="GATA-type" evidence="10">
    <location>
        <begin position="7"/>
        <end position="39"/>
    </location>
</feature>
<keyword evidence="1" id="KW-0479">Metal-binding</keyword>
<keyword evidence="4" id="KW-0805">Transcription regulation</keyword>
<evidence type="ECO:0000256" key="5">
    <source>
        <dbReference type="ARBA" id="ARBA00023125"/>
    </source>
</evidence>
<evidence type="ECO:0000256" key="4">
    <source>
        <dbReference type="ARBA" id="ARBA00023015"/>
    </source>
</evidence>
<protein>
    <recommendedName>
        <fullName evidence="10">GATA-type domain-containing protein</fullName>
    </recommendedName>
</protein>
<dbReference type="STRING" id="461836.A0A0L0D7P1"/>
<keyword evidence="3" id="KW-0862">Zinc</keyword>
<dbReference type="InterPro" id="IPR013088">
    <property type="entry name" value="Znf_NHR/GATA"/>
</dbReference>
<dbReference type="Pfam" id="PF00320">
    <property type="entry name" value="GATA"/>
    <property type="match status" value="1"/>
</dbReference>
<dbReference type="AlphaFoldDB" id="A0A0L0D7P1"/>
<dbReference type="PANTHER" id="PTHR46813:SF16">
    <property type="entry name" value="GATA TRANSCRIPTION FACTOR 18"/>
    <property type="match status" value="1"/>
</dbReference>
<keyword evidence="12" id="KW-1185">Reference proteome</keyword>
<dbReference type="GO" id="GO:0006355">
    <property type="term" value="P:regulation of DNA-templated transcription"/>
    <property type="evidence" value="ECO:0007669"/>
    <property type="project" value="InterPro"/>
</dbReference>
<reference evidence="11 12" key="1">
    <citation type="submission" date="2010-05" db="EMBL/GenBank/DDBJ databases">
        <title>The Genome Sequence of Thecamonas trahens ATCC 50062.</title>
        <authorList>
            <consortium name="The Broad Institute Genome Sequencing Platform"/>
            <person name="Russ C."/>
            <person name="Cuomo C."/>
            <person name="Shea T."/>
            <person name="Young S.K."/>
            <person name="Zeng Q."/>
            <person name="Koehrsen M."/>
            <person name="Haas B."/>
            <person name="Borodovsky M."/>
            <person name="Guigo R."/>
            <person name="Alvarado L."/>
            <person name="Berlin A."/>
            <person name="Bochicchio J."/>
            <person name="Borenstein D."/>
            <person name="Chapman S."/>
            <person name="Chen Z."/>
            <person name="Freedman E."/>
            <person name="Gellesch M."/>
            <person name="Goldberg J."/>
            <person name="Griggs A."/>
            <person name="Gujja S."/>
            <person name="Heilman E."/>
            <person name="Heiman D."/>
            <person name="Hepburn T."/>
            <person name="Howarth C."/>
            <person name="Jen D."/>
            <person name="Larson L."/>
            <person name="Mehta T."/>
            <person name="Park D."/>
            <person name="Pearson M."/>
            <person name="Roberts A."/>
            <person name="Saif S."/>
            <person name="Shenoy N."/>
            <person name="Sisk P."/>
            <person name="Stolte C."/>
            <person name="Sykes S."/>
            <person name="Thomson T."/>
            <person name="Walk T."/>
            <person name="White J."/>
            <person name="Yandava C."/>
            <person name="Burger G."/>
            <person name="Gray M.W."/>
            <person name="Holland P.W.H."/>
            <person name="King N."/>
            <person name="Lang F.B.F."/>
            <person name="Roger A.J."/>
            <person name="Ruiz-Trillo I."/>
            <person name="Lander E."/>
            <person name="Nusbaum C."/>
        </authorList>
    </citation>
    <scope>NUCLEOTIDE SEQUENCE [LARGE SCALE GENOMIC DNA]</scope>
    <source>
        <strain evidence="11 12">ATCC 50062</strain>
    </source>
</reference>
<feature type="compositionally biased region" description="Basic residues" evidence="9">
    <location>
        <begin position="117"/>
        <end position="127"/>
    </location>
</feature>
<dbReference type="PROSITE" id="PS00344">
    <property type="entry name" value="GATA_ZN_FINGER_1"/>
    <property type="match status" value="1"/>
</dbReference>
<dbReference type="SMART" id="SM00401">
    <property type="entry name" value="ZnF_GATA"/>
    <property type="match status" value="1"/>
</dbReference>
<keyword evidence="6" id="KW-0804">Transcription</keyword>
<keyword evidence="2 8" id="KW-0863">Zinc-finger</keyword>
<dbReference type="RefSeq" id="XP_013758524.1">
    <property type="nucleotide sequence ID" value="XM_013903070.1"/>
</dbReference>
<dbReference type="GO" id="GO:0008270">
    <property type="term" value="F:zinc ion binding"/>
    <property type="evidence" value="ECO:0007669"/>
    <property type="project" value="UniProtKB-KW"/>
</dbReference>
<dbReference type="GO" id="GO:0043565">
    <property type="term" value="F:sequence-specific DNA binding"/>
    <property type="evidence" value="ECO:0007669"/>
    <property type="project" value="InterPro"/>
</dbReference>
<dbReference type="EMBL" id="GL349451">
    <property type="protein sequence ID" value="KNC48407.1"/>
    <property type="molecule type" value="Genomic_DNA"/>
</dbReference>
<evidence type="ECO:0000256" key="6">
    <source>
        <dbReference type="ARBA" id="ARBA00023163"/>
    </source>
</evidence>
<dbReference type="SUPFAM" id="SSF57716">
    <property type="entry name" value="Glucocorticoid receptor-like (DNA-binding domain)"/>
    <property type="match status" value="1"/>
</dbReference>
<evidence type="ECO:0000256" key="9">
    <source>
        <dbReference type="SAM" id="MobiDB-lite"/>
    </source>
</evidence>
<organism evidence="11 12">
    <name type="scientific">Thecamonas trahens ATCC 50062</name>
    <dbReference type="NCBI Taxonomy" id="461836"/>
    <lineage>
        <taxon>Eukaryota</taxon>
        <taxon>Apusozoa</taxon>
        <taxon>Apusomonadida</taxon>
        <taxon>Apusomonadidae</taxon>
        <taxon>Thecamonas</taxon>
    </lineage>
</organism>
<feature type="compositionally biased region" description="Low complexity" evidence="9">
    <location>
        <begin position="46"/>
        <end position="57"/>
    </location>
</feature>
<dbReference type="InterPro" id="IPR000679">
    <property type="entry name" value="Znf_GATA"/>
</dbReference>
<evidence type="ECO:0000259" key="10">
    <source>
        <dbReference type="PROSITE" id="PS50114"/>
    </source>
</evidence>
<dbReference type="CDD" id="cd00202">
    <property type="entry name" value="ZnF_GATA"/>
    <property type="match status" value="1"/>
</dbReference>
<evidence type="ECO:0000256" key="7">
    <source>
        <dbReference type="ARBA" id="ARBA00024019"/>
    </source>
</evidence>
<name>A0A0L0D7P1_THETB</name>
<dbReference type="GeneID" id="25564375"/>
<dbReference type="Gene3D" id="3.30.50.10">
    <property type="entry name" value="Erythroid Transcription Factor GATA-1, subunit A"/>
    <property type="match status" value="1"/>
</dbReference>
<feature type="region of interest" description="Disordered" evidence="9">
    <location>
        <begin position="43"/>
        <end position="127"/>
    </location>
</feature>
<accession>A0A0L0D7P1</accession>
<evidence type="ECO:0000256" key="2">
    <source>
        <dbReference type="ARBA" id="ARBA00022771"/>
    </source>
</evidence>